<gene>
    <name evidence="1" type="ORF">RMAR0315_LOCUS5127</name>
    <name evidence="2" type="ORF">RMAR0315_LOCUS5128</name>
</gene>
<accession>A0A6T6LN12</accession>
<dbReference type="AlphaFoldDB" id="A0A6T6LN12"/>
<protein>
    <submittedName>
        <fullName evidence="1">Uncharacterized protein</fullName>
    </submittedName>
</protein>
<dbReference type="InterPro" id="IPR036770">
    <property type="entry name" value="Ankyrin_rpt-contain_sf"/>
</dbReference>
<organism evidence="1">
    <name type="scientific">Rhodosorus marinus</name>
    <dbReference type="NCBI Taxonomy" id="101924"/>
    <lineage>
        <taxon>Eukaryota</taxon>
        <taxon>Rhodophyta</taxon>
        <taxon>Stylonematophyceae</taxon>
        <taxon>Stylonematales</taxon>
        <taxon>Stylonemataceae</taxon>
        <taxon>Rhodosorus</taxon>
    </lineage>
</organism>
<dbReference type="Gene3D" id="1.25.40.20">
    <property type="entry name" value="Ankyrin repeat-containing domain"/>
    <property type="match status" value="1"/>
</dbReference>
<dbReference type="InterPro" id="IPR002110">
    <property type="entry name" value="Ankyrin_rpt"/>
</dbReference>
<dbReference type="SMART" id="SM00248">
    <property type="entry name" value="ANK"/>
    <property type="match status" value="4"/>
</dbReference>
<sequence>MEVGTEFKSLAEAKAKIEDFLRQSSIAKYVIKSEPKRYKVVCPSRRRKRKTTEVEREQSTQPPCPFEVLASRTRIGCQLKLRRWIDHAASCTEVASSLATNAYVVKRASEIRSKDPSAPVREIVKRIQSETNFKIGCSTASKYMKEGGLKRKSRRMWMLAESMRERGFGHFIEEKEPSAGGEELVLPATGLYEYGSVCLTVEQILQWLHERNDQKRSILHYCLENNDEETLMETLKYGKEHLNVHRRALWLLLVNAEKETVLHSLMKDYAKNSLNSVRHRRILTCLLEYGSECLNEQQWSLWLFGRNFAGCSVLHYGAEAGCEMLLQLLNCGKRWLSPLQLGKWLLLTKANEETVLHCCTVSPLAEETLIILLNHGRKVLTMEQMRWWLLHTSGDGRSVLHYYVDKVYLGPESLKKLLDWGRACLEKQTAEWLLKRDDNDCTVLQYSVEDPEKFSVVLEFGRTCLTMKQLGDWALREKQTEPHSSA</sequence>
<name>A0A6T6LN12_9RHOD</name>
<evidence type="ECO:0000313" key="1">
    <source>
        <dbReference type="EMBL" id="CAD8395141.1"/>
    </source>
</evidence>
<reference evidence="1" key="1">
    <citation type="submission" date="2021-01" db="EMBL/GenBank/DDBJ databases">
        <authorList>
            <person name="Corre E."/>
            <person name="Pelletier E."/>
            <person name="Niang G."/>
            <person name="Scheremetjew M."/>
            <person name="Finn R."/>
            <person name="Kale V."/>
            <person name="Holt S."/>
            <person name="Cochrane G."/>
            <person name="Meng A."/>
            <person name="Brown T."/>
            <person name="Cohen L."/>
        </authorList>
    </citation>
    <scope>NUCLEOTIDE SEQUENCE</scope>
    <source>
        <strain evidence="1">UTEX LB 2760</strain>
    </source>
</reference>
<dbReference type="EMBL" id="HBEK01009266">
    <property type="protein sequence ID" value="CAD8395141.1"/>
    <property type="molecule type" value="Transcribed_RNA"/>
</dbReference>
<dbReference type="EMBL" id="HBEK01009267">
    <property type="protein sequence ID" value="CAD8395142.1"/>
    <property type="molecule type" value="Transcribed_RNA"/>
</dbReference>
<evidence type="ECO:0000313" key="2">
    <source>
        <dbReference type="EMBL" id="CAD8395142.1"/>
    </source>
</evidence>
<proteinExistence type="predicted"/>